<keyword evidence="7" id="KW-0506">mRNA capping</keyword>
<proteinExistence type="predicted"/>
<evidence type="ECO:0000256" key="10">
    <source>
        <dbReference type="ARBA" id="ARBA00044624"/>
    </source>
</evidence>
<accession>A0A316VX63</accession>
<evidence type="ECO:0000259" key="12">
    <source>
        <dbReference type="Pfam" id="PF01331"/>
    </source>
</evidence>
<feature type="compositionally biased region" description="Basic and acidic residues" evidence="11">
    <location>
        <begin position="450"/>
        <end position="459"/>
    </location>
</feature>
<reference evidence="14 15" key="1">
    <citation type="journal article" date="2018" name="Mol. Biol. Evol.">
        <title>Broad Genomic Sampling Reveals a Smut Pathogenic Ancestry of the Fungal Clade Ustilaginomycotina.</title>
        <authorList>
            <person name="Kijpornyongpan T."/>
            <person name="Mondo S.J."/>
            <person name="Barry K."/>
            <person name="Sandor L."/>
            <person name="Lee J."/>
            <person name="Lipzen A."/>
            <person name="Pangilinan J."/>
            <person name="LaButti K."/>
            <person name="Hainaut M."/>
            <person name="Henrissat B."/>
            <person name="Grigoriev I.V."/>
            <person name="Spatafora J.W."/>
            <person name="Aime M.C."/>
        </authorList>
    </citation>
    <scope>NUCLEOTIDE SEQUENCE [LARGE SCALE GENOMIC DNA]</scope>
    <source>
        <strain evidence="14 15">MCA 4658</strain>
    </source>
</reference>
<name>A0A316VX63_9BASI</name>
<feature type="domain" description="mRNA capping enzyme C-terminal" evidence="13">
    <location>
        <begin position="441"/>
        <end position="480"/>
    </location>
</feature>
<dbReference type="FunCoup" id="A0A316VX63">
    <property type="interactions" value="421"/>
</dbReference>
<keyword evidence="15" id="KW-1185">Reference proteome</keyword>
<dbReference type="Gene3D" id="2.40.50.140">
    <property type="entry name" value="Nucleic acid-binding proteins"/>
    <property type="match status" value="1"/>
</dbReference>
<dbReference type="CDD" id="cd07895">
    <property type="entry name" value="Adenylation_mRNA_capping"/>
    <property type="match status" value="1"/>
</dbReference>
<keyword evidence="9" id="KW-0539">Nucleus</keyword>
<dbReference type="AlphaFoldDB" id="A0A316VX63"/>
<evidence type="ECO:0000313" key="15">
    <source>
        <dbReference type="Proteomes" id="UP000245783"/>
    </source>
</evidence>
<evidence type="ECO:0000256" key="5">
    <source>
        <dbReference type="ARBA" id="ARBA00022695"/>
    </source>
</evidence>
<dbReference type="GeneID" id="37036302"/>
<evidence type="ECO:0000256" key="6">
    <source>
        <dbReference type="ARBA" id="ARBA00022741"/>
    </source>
</evidence>
<organism evidence="14 15">
    <name type="scientific">Ceraceosorus guamensis</name>
    <dbReference type="NCBI Taxonomy" id="1522189"/>
    <lineage>
        <taxon>Eukaryota</taxon>
        <taxon>Fungi</taxon>
        <taxon>Dikarya</taxon>
        <taxon>Basidiomycota</taxon>
        <taxon>Ustilaginomycotina</taxon>
        <taxon>Exobasidiomycetes</taxon>
        <taxon>Ceraceosorales</taxon>
        <taxon>Ceraceosoraceae</taxon>
        <taxon>Ceraceosorus</taxon>
    </lineage>
</organism>
<dbReference type="EC" id="2.7.7.50" evidence="2"/>
<evidence type="ECO:0000256" key="11">
    <source>
        <dbReference type="SAM" id="MobiDB-lite"/>
    </source>
</evidence>
<feature type="region of interest" description="Disordered" evidence="11">
    <location>
        <begin position="388"/>
        <end position="462"/>
    </location>
</feature>
<dbReference type="InParanoid" id="A0A316VX63"/>
<keyword evidence="3" id="KW-0507">mRNA processing</keyword>
<keyword evidence="8" id="KW-0342">GTP-binding</keyword>
<evidence type="ECO:0000256" key="8">
    <source>
        <dbReference type="ARBA" id="ARBA00023134"/>
    </source>
</evidence>
<dbReference type="PANTHER" id="PTHR10367:SF17">
    <property type="entry name" value="MRNA-CAPPING ENZYME"/>
    <property type="match status" value="1"/>
</dbReference>
<evidence type="ECO:0000256" key="4">
    <source>
        <dbReference type="ARBA" id="ARBA00022679"/>
    </source>
</evidence>
<protein>
    <recommendedName>
        <fullName evidence="2">mRNA guanylyltransferase</fullName>
        <ecNumber evidence="2">2.7.7.50</ecNumber>
    </recommendedName>
</protein>
<dbReference type="Proteomes" id="UP000245783">
    <property type="component" value="Unassembled WGS sequence"/>
</dbReference>
<evidence type="ECO:0000259" key="13">
    <source>
        <dbReference type="Pfam" id="PF03919"/>
    </source>
</evidence>
<dbReference type="EMBL" id="KZ819405">
    <property type="protein sequence ID" value="PWN40871.1"/>
    <property type="molecule type" value="Genomic_DNA"/>
</dbReference>
<dbReference type="Pfam" id="PF03919">
    <property type="entry name" value="mRNA_cap_C"/>
    <property type="match status" value="2"/>
</dbReference>
<dbReference type="SUPFAM" id="SSF56091">
    <property type="entry name" value="DNA ligase/mRNA capping enzyme, catalytic domain"/>
    <property type="match status" value="1"/>
</dbReference>
<dbReference type="Pfam" id="PF01331">
    <property type="entry name" value="mRNA_cap_enzyme"/>
    <property type="match status" value="1"/>
</dbReference>
<dbReference type="InterPro" id="IPR012340">
    <property type="entry name" value="NA-bd_OB-fold"/>
</dbReference>
<dbReference type="GO" id="GO:0005524">
    <property type="term" value="F:ATP binding"/>
    <property type="evidence" value="ECO:0007669"/>
    <property type="project" value="InterPro"/>
</dbReference>
<dbReference type="GO" id="GO:0004484">
    <property type="term" value="F:mRNA guanylyltransferase activity"/>
    <property type="evidence" value="ECO:0007669"/>
    <property type="project" value="UniProtKB-EC"/>
</dbReference>
<dbReference type="InterPro" id="IPR013846">
    <property type="entry name" value="mRNA_cap_enzyme_C"/>
</dbReference>
<gene>
    <name evidence="14" type="ORF">IE81DRAFT_325178</name>
</gene>
<keyword evidence="6" id="KW-0547">Nucleotide-binding</keyword>
<dbReference type="RefSeq" id="XP_025368031.1">
    <property type="nucleotide sequence ID" value="XM_025514432.1"/>
</dbReference>
<dbReference type="InterPro" id="IPR001339">
    <property type="entry name" value="mRNA_cap_enzyme_adenylation"/>
</dbReference>
<feature type="region of interest" description="Disordered" evidence="11">
    <location>
        <begin position="494"/>
        <end position="543"/>
    </location>
</feature>
<evidence type="ECO:0000256" key="9">
    <source>
        <dbReference type="ARBA" id="ARBA00023242"/>
    </source>
</evidence>
<dbReference type="Gene3D" id="3.30.470.30">
    <property type="entry name" value="DNA ligase/mRNA capping enzyme"/>
    <property type="match status" value="1"/>
</dbReference>
<evidence type="ECO:0000256" key="7">
    <source>
        <dbReference type="ARBA" id="ARBA00023042"/>
    </source>
</evidence>
<keyword evidence="4" id="KW-0808">Transferase</keyword>
<dbReference type="GO" id="GO:0005634">
    <property type="term" value="C:nucleus"/>
    <property type="evidence" value="ECO:0007669"/>
    <property type="project" value="UniProtKB-SubCell"/>
</dbReference>
<feature type="domain" description="mRNA capping enzyme adenylation" evidence="12">
    <location>
        <begin position="97"/>
        <end position="304"/>
    </location>
</feature>
<dbReference type="GO" id="GO:0005525">
    <property type="term" value="F:GTP binding"/>
    <property type="evidence" value="ECO:0007669"/>
    <property type="project" value="UniProtKB-KW"/>
</dbReference>
<dbReference type="InterPro" id="IPR051029">
    <property type="entry name" value="mRNA_Capping_Enz/RNA_Phosphat"/>
</dbReference>
<evidence type="ECO:0000256" key="3">
    <source>
        <dbReference type="ARBA" id="ARBA00022664"/>
    </source>
</evidence>
<dbReference type="SUPFAM" id="SSF50249">
    <property type="entry name" value="Nucleic acid-binding proteins"/>
    <property type="match status" value="1"/>
</dbReference>
<evidence type="ECO:0000313" key="14">
    <source>
        <dbReference type="EMBL" id="PWN40871.1"/>
    </source>
</evidence>
<comment type="catalytic activity">
    <reaction evidence="10">
        <text>a 5'-end diphospho-ribonucleoside in mRNA + GTP + H(+) = a 5'-end (5'-triphosphoguanosine)-ribonucleoside in mRNA + diphosphate</text>
        <dbReference type="Rhea" id="RHEA:67012"/>
        <dbReference type="Rhea" id="RHEA-COMP:17165"/>
        <dbReference type="Rhea" id="RHEA-COMP:17166"/>
        <dbReference type="ChEBI" id="CHEBI:15378"/>
        <dbReference type="ChEBI" id="CHEBI:33019"/>
        <dbReference type="ChEBI" id="CHEBI:37565"/>
        <dbReference type="ChEBI" id="CHEBI:167616"/>
        <dbReference type="ChEBI" id="CHEBI:167617"/>
        <dbReference type="EC" id="2.7.7.50"/>
    </reaction>
    <physiologicalReaction direction="left-to-right" evidence="10">
        <dbReference type="Rhea" id="RHEA:67013"/>
    </physiologicalReaction>
</comment>
<keyword evidence="5" id="KW-0548">Nucleotidyltransferase</keyword>
<dbReference type="PANTHER" id="PTHR10367">
    <property type="entry name" value="MRNA-CAPPING ENZYME"/>
    <property type="match status" value="1"/>
</dbReference>
<comment type="subcellular location">
    <subcellularLocation>
        <location evidence="1">Nucleus</location>
    </subcellularLocation>
</comment>
<feature type="domain" description="mRNA capping enzyme C-terminal" evidence="13">
    <location>
        <begin position="308"/>
        <end position="410"/>
    </location>
</feature>
<dbReference type="STRING" id="1522189.A0A316VX63"/>
<sequence length="543" mass="61186">MSYAAYQNAQAARASSSSSAAGPSNYSGGGGGGVGARAGMGMGMGMGMGAGMALEPAATTTVPDVPGQIVLEDRAEMLRRHVAKLCNLSHNRFPGAQPVSFTKASLESLKSQDFWVCEKSDGQRVLVLIAWNKAQGCQEVFLINRKNVYREQTRSLFFPSHERTTPNDEKAVDGGRWKARSETLLDGELVWDTLPDGRRKMRLLLFDCLVIDGTNMASRMLLKRYGRLKELLYKPYADYMMRHQTQAREIGYEVLVKPMELSYGIQKVIKEVIPRLMHGNDGLIFTCINSGYVNGTDSNIIKWKPPYENTIDFKLRLRFPPDLAKDPRGNLVDFTAKPFFQLDQHVGRESRSQDGYEYFDWMHVDDEEWEQMKSSAVQFDDVIVEARWDPHGGPLPPEAESTWRAEKARRRSGGGNRNVEAKEEEEQEEEEEEPDDVRNQRPPAWRLHRVRDDKRDGNHHSVVQKILRSIEDGVEEEELLGASMDIRTAWKSEQREAMRKALESGNAPPAPAGSSKYSTDELGRRRGPGPPMRGAPPMGLKRR</sequence>
<dbReference type="GO" id="GO:0006370">
    <property type="term" value="P:7-methylguanosine mRNA capping"/>
    <property type="evidence" value="ECO:0007669"/>
    <property type="project" value="UniProtKB-KW"/>
</dbReference>
<evidence type="ECO:0000256" key="2">
    <source>
        <dbReference type="ARBA" id="ARBA00012475"/>
    </source>
</evidence>
<evidence type="ECO:0000256" key="1">
    <source>
        <dbReference type="ARBA" id="ARBA00004123"/>
    </source>
</evidence>
<dbReference type="OrthoDB" id="200924at2759"/>
<feature type="compositionally biased region" description="Acidic residues" evidence="11">
    <location>
        <begin position="422"/>
        <end position="435"/>
    </location>
</feature>